<dbReference type="PRINTS" id="PR00079">
    <property type="entry name" value="G6PDHDRGNASE"/>
</dbReference>
<feature type="binding site" evidence="7">
    <location>
        <position position="241"/>
    </location>
    <ligand>
        <name>substrate</name>
    </ligand>
</feature>
<feature type="binding site" evidence="7">
    <location>
        <position position="184"/>
    </location>
    <ligand>
        <name>substrate</name>
    </ligand>
</feature>
<dbReference type="Gene3D" id="3.30.360.10">
    <property type="entry name" value="Dihydrodipicolinate Reductase, domain 2"/>
    <property type="match status" value="1"/>
</dbReference>
<feature type="binding site" evidence="7">
    <location>
        <position position="222"/>
    </location>
    <ligand>
        <name>substrate</name>
    </ligand>
</feature>
<feature type="binding site" evidence="7">
    <location>
        <position position="47"/>
    </location>
    <ligand>
        <name>NADP(+)</name>
        <dbReference type="ChEBI" id="CHEBI:58349"/>
    </ligand>
</feature>
<dbReference type="PIRSF" id="PIRSF000110">
    <property type="entry name" value="G6PD"/>
    <property type="match status" value="1"/>
</dbReference>
<name>A0A354M2C7_9BACT</name>
<dbReference type="InterPro" id="IPR001282">
    <property type="entry name" value="G6P_DH"/>
</dbReference>
<evidence type="ECO:0000256" key="2">
    <source>
        <dbReference type="ARBA" id="ARBA00009975"/>
    </source>
</evidence>
<dbReference type="HAMAP" id="MF_00966">
    <property type="entry name" value="G6PD"/>
    <property type="match status" value="1"/>
</dbReference>
<dbReference type="InterPro" id="IPR019796">
    <property type="entry name" value="G6P_DH_AS"/>
</dbReference>
<dbReference type="InterPro" id="IPR022674">
    <property type="entry name" value="G6P_DH_NAD-bd"/>
</dbReference>
<comment type="similarity">
    <text evidence="2 7">Belongs to the glucose-6-phosphate dehydrogenase family.</text>
</comment>
<evidence type="ECO:0000313" key="11">
    <source>
        <dbReference type="Proteomes" id="UP000262954"/>
    </source>
</evidence>
<evidence type="ECO:0000256" key="4">
    <source>
        <dbReference type="ARBA" id="ARBA00022857"/>
    </source>
</evidence>
<dbReference type="InterPro" id="IPR036291">
    <property type="entry name" value="NAD(P)-bd_dom_sf"/>
</dbReference>
<dbReference type="Gene3D" id="3.40.50.720">
    <property type="entry name" value="NAD(P)-binding Rossmann-like Domain"/>
    <property type="match status" value="1"/>
</dbReference>
<evidence type="ECO:0000256" key="3">
    <source>
        <dbReference type="ARBA" id="ARBA00022526"/>
    </source>
</evidence>
<reference evidence="10 11" key="1">
    <citation type="journal article" date="2018" name="Nat. Biotechnol.">
        <title>A standardized bacterial taxonomy based on genome phylogeny substantially revises the tree of life.</title>
        <authorList>
            <person name="Parks D.H."/>
            <person name="Chuvochina M."/>
            <person name="Waite D.W."/>
            <person name="Rinke C."/>
            <person name="Skarshewski A."/>
            <person name="Chaumeil P.A."/>
            <person name="Hugenholtz P."/>
        </authorList>
    </citation>
    <scope>NUCLEOTIDE SEQUENCE [LARGE SCALE GENOMIC DNA]</scope>
    <source>
        <strain evidence="10">UBA11482</strain>
    </source>
</reference>
<protein>
    <recommendedName>
        <fullName evidence="7">Glucose-6-phosphate 1-dehydrogenase</fullName>
        <shortName evidence="7">G6PD</shortName>
        <ecNumber evidence="7">1.1.1.49</ecNumber>
    </recommendedName>
</protein>
<dbReference type="SUPFAM" id="SSF55347">
    <property type="entry name" value="Glyceraldehyde-3-phosphate dehydrogenase-like, C-terminal domain"/>
    <property type="match status" value="1"/>
</dbReference>
<feature type="active site" description="Proton acceptor" evidence="7">
    <location>
        <position position="246"/>
    </location>
</feature>
<dbReference type="PROSITE" id="PS00069">
    <property type="entry name" value="G6P_DEHYDROGENASE"/>
    <property type="match status" value="1"/>
</dbReference>
<comment type="pathway">
    <text evidence="1 7">Carbohydrate degradation; pentose phosphate pathway; D-ribulose 5-phosphate from D-glucose 6-phosphate (oxidative stage): step 1/3.</text>
</comment>
<sequence>MEKADAQMLLIFGASGDLTTRKLIPALYELYVRNLLPENFVILGAARTVLTDDEFRKKQRDGILTSQKELSAKDARLSFFLKRVYYMGFDTQNTDEYELLKNRVEELQKLYSLPDSIVFYMATPPEMYEVIPLGLQKCGLAYASDGFRRIVVEKPFGINVESAKHLTRLLESIFDEHDIYRIDHYLGKETVQNILVLRFSNGIFEPLWNRNYIDHVEIVSSETLGIGNRGGYYESSGALRDMVQNHLLQLMAFIAMEPPVAFDPESIRDEIAKVFKSLHHYTPEEMQEQIVRGQYTAGTIAGESVQGYRDEKNVSGDSVRETYVAMKIELDNWRWAGTPFYIYTGKRLSEKKTEIIIHFKSTPQQLFVGQCSGSSCNQLIIRVQPNESIALRFGLKIPGSGFEVRQVSMDFLYSSLSDKKLPDAYERLLLDVMLGDSTLYSRADAQEASWNFIDPIIKNWVKRRKDGLAFYASGSDPEEIDRLMPHDKKCNCCNEMM</sequence>
<evidence type="ECO:0000256" key="7">
    <source>
        <dbReference type="HAMAP-Rule" id="MF_00966"/>
    </source>
</evidence>
<dbReference type="GO" id="GO:0006006">
    <property type="term" value="P:glucose metabolic process"/>
    <property type="evidence" value="ECO:0007669"/>
    <property type="project" value="UniProtKB-KW"/>
</dbReference>
<dbReference type="EC" id="1.1.1.49" evidence="7"/>
<feature type="binding site" evidence="7">
    <location>
        <position position="351"/>
    </location>
    <ligand>
        <name>substrate</name>
    </ligand>
</feature>
<comment type="function">
    <text evidence="7">Catalyzes the oxidation of glucose 6-phosphate to 6-phosphogluconolactone.</text>
</comment>
<feature type="binding site" evidence="7">
    <location>
        <position position="154"/>
    </location>
    <ligand>
        <name>NADP(+)</name>
        <dbReference type="ChEBI" id="CHEBI:58349"/>
    </ligand>
</feature>
<keyword evidence="4 7" id="KW-0521">NADP</keyword>
<dbReference type="AlphaFoldDB" id="A0A354M2C7"/>
<dbReference type="GO" id="GO:0005829">
    <property type="term" value="C:cytosol"/>
    <property type="evidence" value="ECO:0007669"/>
    <property type="project" value="TreeGrafter"/>
</dbReference>
<proteinExistence type="inferred from homology"/>
<keyword evidence="3 7" id="KW-0313">Glucose metabolism</keyword>
<keyword evidence="5 7" id="KW-0560">Oxidoreductase</keyword>
<dbReference type="PANTHER" id="PTHR23429">
    <property type="entry name" value="GLUCOSE-6-PHOSPHATE 1-DEHYDROGENASE G6PD"/>
    <property type="match status" value="1"/>
</dbReference>
<dbReference type="Pfam" id="PF02781">
    <property type="entry name" value="G6PD_C"/>
    <property type="match status" value="1"/>
</dbReference>
<evidence type="ECO:0000313" key="10">
    <source>
        <dbReference type="EMBL" id="HBJ08666.1"/>
    </source>
</evidence>
<dbReference type="RefSeq" id="WP_022390699.1">
    <property type="nucleotide sequence ID" value="NZ_CAUAJF010000019.1"/>
</dbReference>
<dbReference type="Proteomes" id="UP000262954">
    <property type="component" value="Unassembled WGS sequence"/>
</dbReference>
<gene>
    <name evidence="7 10" type="primary">zwf</name>
    <name evidence="10" type="ORF">DDY73_06635</name>
</gene>
<accession>A0A354M2C7</accession>
<comment type="caution">
    <text evidence="7">Lacks conserved residue(s) required for the propagation of feature annotation.</text>
</comment>
<evidence type="ECO:0000256" key="1">
    <source>
        <dbReference type="ARBA" id="ARBA00004937"/>
    </source>
</evidence>
<comment type="catalytic activity">
    <reaction evidence="7">
        <text>D-glucose 6-phosphate + NADP(+) = 6-phospho-D-glucono-1,5-lactone + NADPH + H(+)</text>
        <dbReference type="Rhea" id="RHEA:15841"/>
        <dbReference type="ChEBI" id="CHEBI:15378"/>
        <dbReference type="ChEBI" id="CHEBI:57783"/>
        <dbReference type="ChEBI" id="CHEBI:57955"/>
        <dbReference type="ChEBI" id="CHEBI:58349"/>
        <dbReference type="ChEBI" id="CHEBI:61548"/>
        <dbReference type="EC" id="1.1.1.49"/>
    </reaction>
</comment>
<evidence type="ECO:0000259" key="8">
    <source>
        <dbReference type="Pfam" id="PF00479"/>
    </source>
</evidence>
<dbReference type="InterPro" id="IPR022675">
    <property type="entry name" value="G6P_DH_C"/>
</dbReference>
<feature type="binding site" evidence="7">
    <location>
        <position position="188"/>
    </location>
    <ligand>
        <name>substrate</name>
    </ligand>
</feature>
<dbReference type="EMBL" id="DNWC01000086">
    <property type="protein sequence ID" value="HBJ08666.1"/>
    <property type="molecule type" value="Genomic_DNA"/>
</dbReference>
<dbReference type="GO" id="GO:0004345">
    <property type="term" value="F:glucose-6-phosphate dehydrogenase activity"/>
    <property type="evidence" value="ECO:0007669"/>
    <property type="project" value="UniProtKB-UniRule"/>
</dbReference>
<feature type="domain" description="Glucose-6-phosphate dehydrogenase NAD-binding" evidence="8">
    <location>
        <begin position="11"/>
        <end position="193"/>
    </location>
</feature>
<evidence type="ECO:0000256" key="5">
    <source>
        <dbReference type="ARBA" id="ARBA00023002"/>
    </source>
</evidence>
<evidence type="ECO:0000259" key="9">
    <source>
        <dbReference type="Pfam" id="PF02781"/>
    </source>
</evidence>
<evidence type="ECO:0000256" key="6">
    <source>
        <dbReference type="ARBA" id="ARBA00023277"/>
    </source>
</evidence>
<dbReference type="SUPFAM" id="SSF51735">
    <property type="entry name" value="NAD(P)-binding Rossmann-fold domains"/>
    <property type="match status" value="1"/>
</dbReference>
<dbReference type="GO" id="GO:0050661">
    <property type="term" value="F:NADP binding"/>
    <property type="evidence" value="ECO:0007669"/>
    <property type="project" value="UniProtKB-UniRule"/>
</dbReference>
<dbReference type="PANTHER" id="PTHR23429:SF0">
    <property type="entry name" value="GLUCOSE-6-PHOSPHATE 1-DEHYDROGENASE"/>
    <property type="match status" value="1"/>
</dbReference>
<feature type="domain" description="Glucose-6-phosphate dehydrogenase C-terminal" evidence="9">
    <location>
        <begin position="195"/>
        <end position="488"/>
    </location>
</feature>
<dbReference type="GO" id="GO:0009051">
    <property type="term" value="P:pentose-phosphate shunt, oxidative branch"/>
    <property type="evidence" value="ECO:0007669"/>
    <property type="project" value="TreeGrafter"/>
</dbReference>
<dbReference type="UniPathway" id="UPA00115">
    <property type="reaction ID" value="UER00408"/>
</dbReference>
<keyword evidence="6 7" id="KW-0119">Carbohydrate metabolism</keyword>
<dbReference type="NCBIfam" id="TIGR00871">
    <property type="entry name" value="zwf"/>
    <property type="match status" value="1"/>
</dbReference>
<dbReference type="Pfam" id="PF00479">
    <property type="entry name" value="G6PD_N"/>
    <property type="match status" value="1"/>
</dbReference>
<comment type="caution">
    <text evidence="10">The sequence shown here is derived from an EMBL/GenBank/DDBJ whole genome shotgun (WGS) entry which is preliminary data.</text>
</comment>
<feature type="binding site" evidence="7">
    <location>
        <position position="346"/>
    </location>
    <ligand>
        <name>substrate</name>
    </ligand>
</feature>
<organism evidence="10 11">
    <name type="scientific">Coprobacter fastidiosus</name>
    <dbReference type="NCBI Taxonomy" id="1099853"/>
    <lineage>
        <taxon>Bacteria</taxon>
        <taxon>Pseudomonadati</taxon>
        <taxon>Bacteroidota</taxon>
        <taxon>Bacteroidia</taxon>
        <taxon>Bacteroidales</taxon>
        <taxon>Barnesiellaceae</taxon>
        <taxon>Coprobacter</taxon>
    </lineage>
</organism>